<keyword evidence="5" id="KW-0224">Dipeptidase</keyword>
<dbReference type="PANTHER" id="PTHR20842">
    <property type="entry name" value="PROTEASE S51 ALPHA-ASPARTYL DIPEPTIDASE"/>
    <property type="match status" value="1"/>
</dbReference>
<evidence type="ECO:0000313" key="6">
    <source>
        <dbReference type="Proteomes" id="UP000572680"/>
    </source>
</evidence>
<dbReference type="PANTHER" id="PTHR20842:SF0">
    <property type="entry name" value="ALPHA-ASPARTYL DIPEPTIDASE"/>
    <property type="match status" value="1"/>
</dbReference>
<dbReference type="Pfam" id="PF03575">
    <property type="entry name" value="Peptidase_S51"/>
    <property type="match status" value="1"/>
</dbReference>
<accession>A0A7W3LLJ7</accession>
<evidence type="ECO:0000256" key="1">
    <source>
        <dbReference type="ARBA" id="ARBA00006534"/>
    </source>
</evidence>
<keyword evidence="3 5" id="KW-0378">Hydrolase</keyword>
<dbReference type="GO" id="GO:0006508">
    <property type="term" value="P:proteolysis"/>
    <property type="evidence" value="ECO:0007669"/>
    <property type="project" value="UniProtKB-KW"/>
</dbReference>
<dbReference type="AlphaFoldDB" id="A0A7W3LLJ7"/>
<dbReference type="Proteomes" id="UP000572680">
    <property type="component" value="Unassembled WGS sequence"/>
</dbReference>
<dbReference type="Gene3D" id="3.40.50.880">
    <property type="match status" value="1"/>
</dbReference>
<comment type="similarity">
    <text evidence="1">Belongs to the peptidase S51 family.</text>
</comment>
<dbReference type="InterPro" id="IPR005320">
    <property type="entry name" value="Peptidase_S51"/>
</dbReference>
<evidence type="ECO:0000256" key="3">
    <source>
        <dbReference type="ARBA" id="ARBA00022801"/>
    </source>
</evidence>
<name>A0A7W3LLJ7_ACTNM</name>
<comment type="caution">
    <text evidence="5">The sequence shown here is derived from an EMBL/GenBank/DDBJ whole genome shotgun (WGS) entry which is preliminary data.</text>
</comment>
<evidence type="ECO:0000256" key="4">
    <source>
        <dbReference type="ARBA" id="ARBA00022825"/>
    </source>
</evidence>
<dbReference type="EC" id="3.4.13.21" evidence="5"/>
<evidence type="ECO:0000313" key="5">
    <source>
        <dbReference type="EMBL" id="MBA8950388.1"/>
    </source>
</evidence>
<keyword evidence="4" id="KW-0720">Serine protease</keyword>
<dbReference type="InterPro" id="IPR029062">
    <property type="entry name" value="Class_I_gatase-like"/>
</dbReference>
<dbReference type="GO" id="GO:0016805">
    <property type="term" value="F:dipeptidase activity"/>
    <property type="evidence" value="ECO:0007669"/>
    <property type="project" value="UniProtKB-KW"/>
</dbReference>
<protein>
    <submittedName>
        <fullName evidence="5">Dipeptidase E</fullName>
        <ecNumber evidence="5">3.4.13.21</ecNumber>
    </submittedName>
</protein>
<evidence type="ECO:0000256" key="2">
    <source>
        <dbReference type="ARBA" id="ARBA00022670"/>
    </source>
</evidence>
<dbReference type="SUPFAM" id="SSF52317">
    <property type="entry name" value="Class I glutamine amidotransferase-like"/>
    <property type="match status" value="1"/>
</dbReference>
<dbReference type="RefSeq" id="WP_182842816.1">
    <property type="nucleotide sequence ID" value="NZ_BAAALP010000002.1"/>
</dbReference>
<sequence length="192" mass="20272">MRLFLGSDGLGALPAWLPETRRAVVVPTAATPLGSPPFVAAAFAVLRGAGARVEALELADASERDVARALRGARVVFVTGGYAIHLLQHARRSGFDRVVVEAVREGRLDYVGMSAGAALAGPDLEWFRDAGDPGVVGSARGLGLVPFTVLAHRNRGRAERHDRLGGLSISDDQAVVADGERWRIIPSPSCCE</sequence>
<dbReference type="GO" id="GO:0008236">
    <property type="term" value="F:serine-type peptidase activity"/>
    <property type="evidence" value="ECO:0007669"/>
    <property type="project" value="UniProtKB-KW"/>
</dbReference>
<keyword evidence="2" id="KW-0645">Protease</keyword>
<keyword evidence="6" id="KW-1185">Reference proteome</keyword>
<organism evidence="5 6">
    <name type="scientific">Actinomadura namibiensis</name>
    <dbReference type="NCBI Taxonomy" id="182080"/>
    <lineage>
        <taxon>Bacteria</taxon>
        <taxon>Bacillati</taxon>
        <taxon>Actinomycetota</taxon>
        <taxon>Actinomycetes</taxon>
        <taxon>Streptosporangiales</taxon>
        <taxon>Thermomonosporaceae</taxon>
        <taxon>Actinomadura</taxon>
    </lineage>
</organism>
<proteinExistence type="inferred from homology"/>
<reference evidence="5 6" key="1">
    <citation type="submission" date="2020-08" db="EMBL/GenBank/DDBJ databases">
        <title>Genomic Encyclopedia of Type Strains, Phase IV (KMG-IV): sequencing the most valuable type-strain genomes for metagenomic binning, comparative biology and taxonomic classification.</title>
        <authorList>
            <person name="Goeker M."/>
        </authorList>
    </citation>
    <scope>NUCLEOTIDE SEQUENCE [LARGE SCALE GENOMIC DNA]</scope>
    <source>
        <strain evidence="5 6">DSM 44197</strain>
    </source>
</reference>
<gene>
    <name evidence="5" type="ORF">HNR61_002001</name>
</gene>
<dbReference type="EMBL" id="JACJIA010000002">
    <property type="protein sequence ID" value="MBA8950388.1"/>
    <property type="molecule type" value="Genomic_DNA"/>
</dbReference>